<proteinExistence type="predicted"/>
<dbReference type="Proteomes" id="UP000249248">
    <property type="component" value="Unassembled WGS sequence"/>
</dbReference>
<protein>
    <recommendedName>
        <fullName evidence="4">Outer membrane protein beta-barrel domain-containing protein</fullName>
    </recommendedName>
</protein>
<comment type="caution">
    <text evidence="2">The sequence shown here is derived from an EMBL/GenBank/DDBJ whole genome shotgun (WGS) entry which is preliminary data.</text>
</comment>
<dbReference type="InterPro" id="IPR011250">
    <property type="entry name" value="OMP/PagP_B-barrel"/>
</dbReference>
<reference evidence="2 3" key="1">
    <citation type="submission" date="2018-06" db="EMBL/GenBank/DDBJ databases">
        <title>The draft genome sequence of Crocinitomix sp. SM1701.</title>
        <authorList>
            <person name="Zhang X."/>
        </authorList>
    </citation>
    <scope>NUCLEOTIDE SEQUENCE [LARGE SCALE GENOMIC DNA]</scope>
    <source>
        <strain evidence="2 3">SM1701</strain>
    </source>
</reference>
<dbReference type="InterPro" id="IPR013783">
    <property type="entry name" value="Ig-like_fold"/>
</dbReference>
<dbReference type="OrthoDB" id="1465557at2"/>
<evidence type="ECO:0000313" key="3">
    <source>
        <dbReference type="Proteomes" id="UP000249248"/>
    </source>
</evidence>
<sequence>MKNLYTLIALILFTSLTAFGQGKVDYDSRSRFYLGFNLGGTYHSNTEVDVNSLYRGGAGFTFGYSFGMKPGRLLSLDLQLRYLLAAYRGQSDAKYTLNTNTIDVLNDGSQPTQALTDYEAAYGYYVPNFHTWVNDWSLELKLNTNRLRERTGWNFFALGGIGYNRYHTEVDFYDNANLGSVKDEQDLFDKDLSISDYETSIVNQRDWMPSFGLGIERQITPNAAFTIMGRMTWTRNNDFDGLANTFSGTPASTNDRYHYASAGVKFYLRGHQNQYVEEEDEQIELNNTPVTGVAPTVIFKQPNTKMYLVNNPTYNIAAEVHYVAGKENITFTQNGKIVSNYNYSANTDKFNYSAYLQPGDNVFVIQAVNGFGKANAQTIIVYKLETKQLPIVTITNPHVTNQVVNQPNFNFTATVENVVGKENVSLNFNGVNVQNFYFNGINLSTALSLVPGKNIISVTGNNAAGSDTKSTIIIYEKSRAELPPVVTISNPASANSTVNVNQVNIIGQALHVSSKNDITVWINGTNTNSFSFNPNNKQVVFTAPLVFGTNSITIKGVNKDGQDQASVSVYYTQPVVKTPPVVTITNPANDNQVFKTQNITLYAVVSNVTSRNNVSVMVNNNAANNYAFNANTGALSLPLSLLSGRNVVTISANNADGSDSKTRVMLYKKAVIINPPTVVYTNPNQSPINSNSNTFNLVAQTTNVTSKSQITFRQNGVVVNTNNYSFLNATFNYQAALVTGANTFEISVSNASGMDSKLTVINYTETNLPCIAPTVGYVAPAPNSTVNNAAQLIEAQINNYTAGTSVRLTLNGVVLGAMSYNNITQIARKNVTLNLGSNTLEIDVANSCGTNKSTFILNYKVTSPPCSLPVVVIKSSASPIATNNYAFSAQVSGTITANQLTLLVNGQSQAFNFSNGKVTANLNLNAGANTMVLKAVNSCGNDAKSITVQVNPCTKPVVIIKSSTSSIATNNYAFSAQVSGTITANQLTLLVNGKSQAFNFSNGKVTANLNLNAGANTMVLKAVNSCGNDAKSITVQVNPCVQPTLQLISPLKNIGVTTLSTFVIKAKTSNDIKLQNITVKLNGNAIPFVFNVNTITVNVNGLKMGLNNINIEVVNDCGKVDLSYNITRNPCVKPVVQIINKPGTVASLNYNFSALVTGETNASAISLLVNGTKTPFKFSSSSSKISNSNLTASFSLKEGNNSIVLLANNSCGKTTKSLNVVAVTCVSPKLTPINPKGTKLSTKNASYSLTLGTVGVTGVKGLSVLLNGKVIKSTYLSNKITISIALLKMGLNTVKVTATNACGSASIVYSITRLTCEKPKIQILSSQAPTTTLTYQLSASISEMISKTGITLKLNGKSVPFTYSLKTRQLAASLVLVNGGNTISISAVNSCGSEVKTIRITGSNCTKPSVKAGYPTSLNVTTANSLFVLTLKTTHITNQNQISVTNNGVGIPFTYNSSSQQVSVSVTGMSSGMNNVKTTVSNACGSDSVTYVLNYTGSGSKKQSNGMNAVPKGKR</sequence>
<accession>A0A2W1N5T3</accession>
<dbReference type="RefSeq" id="WP_111061411.1">
    <property type="nucleotide sequence ID" value="NZ_QKSB01000001.1"/>
</dbReference>
<dbReference type="EMBL" id="QKSB01000001">
    <property type="protein sequence ID" value="PZE18511.1"/>
    <property type="molecule type" value="Genomic_DNA"/>
</dbReference>
<evidence type="ECO:0008006" key="4">
    <source>
        <dbReference type="Google" id="ProtNLM"/>
    </source>
</evidence>
<feature type="chain" id="PRO_5016146272" description="Outer membrane protein beta-barrel domain-containing protein" evidence="1">
    <location>
        <begin position="21"/>
        <end position="1515"/>
    </location>
</feature>
<name>A0A2W1N5T3_9FLAO</name>
<organism evidence="2 3">
    <name type="scientific">Putridiphycobacter roseus</name>
    <dbReference type="NCBI Taxonomy" id="2219161"/>
    <lineage>
        <taxon>Bacteria</taxon>
        <taxon>Pseudomonadati</taxon>
        <taxon>Bacteroidota</taxon>
        <taxon>Flavobacteriia</taxon>
        <taxon>Flavobacteriales</taxon>
        <taxon>Crocinitomicaceae</taxon>
        <taxon>Putridiphycobacter</taxon>
    </lineage>
</organism>
<evidence type="ECO:0000313" key="2">
    <source>
        <dbReference type="EMBL" id="PZE18511.1"/>
    </source>
</evidence>
<feature type="signal peptide" evidence="1">
    <location>
        <begin position="1"/>
        <end position="20"/>
    </location>
</feature>
<evidence type="ECO:0000256" key="1">
    <source>
        <dbReference type="SAM" id="SignalP"/>
    </source>
</evidence>
<dbReference type="SUPFAM" id="SSF56925">
    <property type="entry name" value="OMPA-like"/>
    <property type="match status" value="1"/>
</dbReference>
<keyword evidence="3" id="KW-1185">Reference proteome</keyword>
<gene>
    <name evidence="2" type="ORF">DNU06_01375</name>
</gene>
<dbReference type="Gene3D" id="2.60.40.10">
    <property type="entry name" value="Immunoglobulins"/>
    <property type="match status" value="5"/>
</dbReference>
<keyword evidence="1" id="KW-0732">Signal</keyword>